<dbReference type="AlphaFoldDB" id="A0A8H4EU09"/>
<keyword evidence="3" id="KW-1185">Reference proteome</keyword>
<keyword evidence="1" id="KW-0472">Membrane</keyword>
<evidence type="ECO:0000313" key="3">
    <source>
        <dbReference type="Proteomes" id="UP000439903"/>
    </source>
</evidence>
<accession>A0A8H4EU09</accession>
<dbReference type="Proteomes" id="UP000439903">
    <property type="component" value="Unassembled WGS sequence"/>
</dbReference>
<protein>
    <submittedName>
        <fullName evidence="2">Uncharacterized protein</fullName>
    </submittedName>
</protein>
<evidence type="ECO:0000313" key="2">
    <source>
        <dbReference type="EMBL" id="KAF0552657.1"/>
    </source>
</evidence>
<feature type="transmembrane region" description="Helical" evidence="1">
    <location>
        <begin position="13"/>
        <end position="43"/>
    </location>
</feature>
<reference evidence="2 3" key="1">
    <citation type="journal article" date="2019" name="Environ. Microbiol.">
        <title>At the nexus of three kingdoms: the genome of the mycorrhizal fungus Gigaspora margarita provides insights into plant, endobacterial and fungal interactions.</title>
        <authorList>
            <person name="Venice F."/>
            <person name="Ghignone S."/>
            <person name="Salvioli di Fossalunga A."/>
            <person name="Amselem J."/>
            <person name="Novero M."/>
            <person name="Xianan X."/>
            <person name="Sedzielewska Toro K."/>
            <person name="Morin E."/>
            <person name="Lipzen A."/>
            <person name="Grigoriev I.V."/>
            <person name="Henrissat B."/>
            <person name="Martin F.M."/>
            <person name="Bonfante P."/>
        </authorList>
    </citation>
    <scope>NUCLEOTIDE SEQUENCE [LARGE SCALE GENOMIC DNA]</scope>
    <source>
        <strain evidence="2 3">BEG34</strain>
    </source>
</reference>
<organism evidence="2 3">
    <name type="scientific">Gigaspora margarita</name>
    <dbReference type="NCBI Taxonomy" id="4874"/>
    <lineage>
        <taxon>Eukaryota</taxon>
        <taxon>Fungi</taxon>
        <taxon>Fungi incertae sedis</taxon>
        <taxon>Mucoromycota</taxon>
        <taxon>Glomeromycotina</taxon>
        <taxon>Glomeromycetes</taxon>
        <taxon>Diversisporales</taxon>
        <taxon>Gigasporaceae</taxon>
        <taxon>Gigaspora</taxon>
    </lineage>
</organism>
<evidence type="ECO:0000256" key="1">
    <source>
        <dbReference type="SAM" id="Phobius"/>
    </source>
</evidence>
<feature type="transmembrane region" description="Helical" evidence="1">
    <location>
        <begin position="55"/>
        <end position="77"/>
    </location>
</feature>
<feature type="transmembrane region" description="Helical" evidence="1">
    <location>
        <begin position="83"/>
        <end position="100"/>
    </location>
</feature>
<keyword evidence="1" id="KW-1133">Transmembrane helix</keyword>
<sequence length="140" mass="16407">MIHSLSKLETDEYIVIICHAIILFALIIQSSPEATCCWWLVVLSSFMLSQPNTTYIVFTYLLVVISGFSFCWASGQLFQEEGAWYFLLFIFSEVFSFLPSQNSTRSILLYPKFYQKYPLASRIPPEVFFYFFIYHNSAHF</sequence>
<name>A0A8H4EU09_GIGMA</name>
<dbReference type="EMBL" id="WTPW01000063">
    <property type="protein sequence ID" value="KAF0552657.1"/>
    <property type="molecule type" value="Genomic_DNA"/>
</dbReference>
<keyword evidence="1" id="KW-0812">Transmembrane</keyword>
<comment type="caution">
    <text evidence="2">The sequence shown here is derived from an EMBL/GenBank/DDBJ whole genome shotgun (WGS) entry which is preliminary data.</text>
</comment>
<proteinExistence type="predicted"/>
<gene>
    <name evidence="2" type="ORF">F8M41_021347</name>
</gene>